<feature type="transmembrane region" description="Helical" evidence="11">
    <location>
        <begin position="213"/>
        <end position="234"/>
    </location>
</feature>
<dbReference type="GO" id="GO:0004932">
    <property type="term" value="F:mating-type factor pheromone receptor activity"/>
    <property type="evidence" value="ECO:0007669"/>
    <property type="project" value="InterPro"/>
</dbReference>
<keyword evidence="7 11" id="KW-0472">Membrane</keyword>
<dbReference type="Proteomes" id="UP001295794">
    <property type="component" value="Unassembled WGS sequence"/>
</dbReference>
<feature type="transmembrane region" description="Helical" evidence="11">
    <location>
        <begin position="96"/>
        <end position="115"/>
    </location>
</feature>
<dbReference type="PRINTS" id="PR00899">
    <property type="entry name" value="GPCRSTE3"/>
</dbReference>
<evidence type="ECO:0000313" key="12">
    <source>
        <dbReference type="EMBL" id="CAK5269699.1"/>
    </source>
</evidence>
<evidence type="ECO:0000256" key="3">
    <source>
        <dbReference type="ARBA" id="ARBA00022507"/>
    </source>
</evidence>
<evidence type="ECO:0000256" key="4">
    <source>
        <dbReference type="ARBA" id="ARBA00022692"/>
    </source>
</evidence>
<sequence>MRLSRPCAAHCWWGVYKDGGIRSEGSVIPPSEYQTYALCHRRLSPSTNQPHIKRTFLTMPAPATVPFIVVSLLASLFSPLPLFSAFELWNVGNVGFIFWVCTVCFSQYFNSVVWIGSIDDRAPGWCVISTGIVLSASFGIPASCLCASRRLWSIVNPDPKVEDSKDERSWRAFNDSVICFVLPIAFAIMNIANQAHKYKIVEDLGCAVDPVAGLFPLVFMYLPPLCFCISSILFSTSNLWVAYKHRASQVLDVPFSTHNNLTLDRFIRLSLLALLTPLLVSGPLLVFGMVQNNALAAISAAALRLDGASGAIPQLPLTLWHIRFNTAAAAYMEFTRWSGPACALLLLLCVRLMGDKWESPLWENFRRRVPIVFWDTLAHMGYTRPLPPLLPQQHQQRGGRRPSSSSSFFAGCEEDLANDAFTSPPRRHARGRGHHDRFKMAISNPVRPASGTGSYIDLFEHTPAPLYPPPPRPAPAPAPAAPVAAPKPAAKFPFRRARTPRTTPSWLPPRIPEQGLSFVAVQPHATIPGRFEVVNRNDFGWHRVHNHELADKLVLGKDGVYHPRAAGLPGRRLV</sequence>
<accession>A0AAD2H491</accession>
<comment type="subcellular location">
    <subcellularLocation>
        <location evidence="1">Membrane</location>
        <topology evidence="1">Multi-pass membrane protein</topology>
    </subcellularLocation>
</comment>
<keyword evidence="13" id="KW-1185">Reference proteome</keyword>
<proteinExistence type="inferred from homology"/>
<evidence type="ECO:0000256" key="2">
    <source>
        <dbReference type="ARBA" id="ARBA00011085"/>
    </source>
</evidence>
<name>A0AAD2H491_9AGAR</name>
<dbReference type="InterPro" id="IPR001499">
    <property type="entry name" value="GPCR_STE3"/>
</dbReference>
<evidence type="ECO:0000256" key="10">
    <source>
        <dbReference type="SAM" id="MobiDB-lite"/>
    </source>
</evidence>
<dbReference type="EMBL" id="CAVNYO010000151">
    <property type="protein sequence ID" value="CAK5269699.1"/>
    <property type="molecule type" value="Genomic_DNA"/>
</dbReference>
<evidence type="ECO:0000256" key="9">
    <source>
        <dbReference type="ARBA" id="ARBA00023224"/>
    </source>
</evidence>
<gene>
    <name evidence="12" type="ORF">MYCIT1_LOCUS13617</name>
</gene>
<dbReference type="GO" id="GO:0000750">
    <property type="term" value="P:pheromone-dependent signal transduction involved in conjugation with cellular fusion"/>
    <property type="evidence" value="ECO:0007669"/>
    <property type="project" value="TreeGrafter"/>
</dbReference>
<dbReference type="PANTHER" id="PTHR28097:SF1">
    <property type="entry name" value="PHEROMONE A FACTOR RECEPTOR"/>
    <property type="match status" value="1"/>
</dbReference>
<evidence type="ECO:0000256" key="1">
    <source>
        <dbReference type="ARBA" id="ARBA00004141"/>
    </source>
</evidence>
<evidence type="ECO:0000256" key="5">
    <source>
        <dbReference type="ARBA" id="ARBA00022989"/>
    </source>
</evidence>
<keyword evidence="9" id="KW-0807">Transducer</keyword>
<evidence type="ECO:0008006" key="14">
    <source>
        <dbReference type="Google" id="ProtNLM"/>
    </source>
</evidence>
<feature type="transmembrane region" description="Helical" evidence="11">
    <location>
        <begin position="266"/>
        <end position="287"/>
    </location>
</feature>
<feature type="region of interest" description="Disordered" evidence="10">
    <location>
        <begin position="387"/>
        <end position="408"/>
    </location>
</feature>
<feature type="transmembrane region" description="Helical" evidence="11">
    <location>
        <begin position="127"/>
        <end position="152"/>
    </location>
</feature>
<organism evidence="12 13">
    <name type="scientific">Mycena citricolor</name>
    <dbReference type="NCBI Taxonomy" id="2018698"/>
    <lineage>
        <taxon>Eukaryota</taxon>
        <taxon>Fungi</taxon>
        <taxon>Dikarya</taxon>
        <taxon>Basidiomycota</taxon>
        <taxon>Agaricomycotina</taxon>
        <taxon>Agaricomycetes</taxon>
        <taxon>Agaricomycetidae</taxon>
        <taxon>Agaricales</taxon>
        <taxon>Marasmiineae</taxon>
        <taxon>Mycenaceae</taxon>
        <taxon>Mycena</taxon>
    </lineage>
</organism>
<protein>
    <recommendedName>
        <fullName evidence="14">Pheromone receptor</fullName>
    </recommendedName>
</protein>
<comment type="similarity">
    <text evidence="2">Belongs to the G-protein coupled receptor 4 family.</text>
</comment>
<keyword evidence="5 11" id="KW-1133">Transmembrane helix</keyword>
<keyword evidence="4 11" id="KW-0812">Transmembrane</keyword>
<evidence type="ECO:0000256" key="7">
    <source>
        <dbReference type="ARBA" id="ARBA00023136"/>
    </source>
</evidence>
<dbReference type="AlphaFoldDB" id="A0AAD2H491"/>
<evidence type="ECO:0000256" key="6">
    <source>
        <dbReference type="ARBA" id="ARBA00023040"/>
    </source>
</evidence>
<keyword evidence="6" id="KW-0297">G-protein coupled receptor</keyword>
<evidence type="ECO:0000313" key="13">
    <source>
        <dbReference type="Proteomes" id="UP001295794"/>
    </source>
</evidence>
<keyword evidence="3" id="KW-0589">Pheromone response</keyword>
<dbReference type="Pfam" id="PF02076">
    <property type="entry name" value="STE3"/>
    <property type="match status" value="1"/>
</dbReference>
<evidence type="ECO:0000256" key="8">
    <source>
        <dbReference type="ARBA" id="ARBA00023170"/>
    </source>
</evidence>
<feature type="transmembrane region" description="Helical" evidence="11">
    <location>
        <begin position="172"/>
        <end position="192"/>
    </location>
</feature>
<dbReference type="GO" id="GO:0005886">
    <property type="term" value="C:plasma membrane"/>
    <property type="evidence" value="ECO:0007669"/>
    <property type="project" value="TreeGrafter"/>
</dbReference>
<dbReference type="PANTHER" id="PTHR28097">
    <property type="entry name" value="PHEROMONE A FACTOR RECEPTOR"/>
    <property type="match status" value="1"/>
</dbReference>
<feature type="compositionally biased region" description="Low complexity" evidence="10">
    <location>
        <begin position="391"/>
        <end position="407"/>
    </location>
</feature>
<comment type="caution">
    <text evidence="12">The sequence shown here is derived from an EMBL/GenBank/DDBJ whole genome shotgun (WGS) entry which is preliminary data.</text>
</comment>
<feature type="transmembrane region" description="Helical" evidence="11">
    <location>
        <begin position="56"/>
        <end position="76"/>
    </location>
</feature>
<keyword evidence="8" id="KW-0675">Receptor</keyword>
<evidence type="ECO:0000256" key="11">
    <source>
        <dbReference type="SAM" id="Phobius"/>
    </source>
</evidence>
<reference evidence="12" key="1">
    <citation type="submission" date="2023-11" db="EMBL/GenBank/DDBJ databases">
        <authorList>
            <person name="De Vega J J."/>
            <person name="De Vega J J."/>
        </authorList>
    </citation>
    <scope>NUCLEOTIDE SEQUENCE</scope>
</reference>